<evidence type="ECO:0000313" key="2">
    <source>
        <dbReference type="EMBL" id="TNM86122.1"/>
    </source>
</evidence>
<comment type="caution">
    <text evidence="2">The sequence shown here is derived from an EMBL/GenBank/DDBJ whole genome shotgun (WGS) entry which is preliminary data.</text>
</comment>
<accession>A0A4Z2B193</accession>
<dbReference type="AlphaFoldDB" id="A0A4Z2B193"/>
<reference evidence="2 3" key="1">
    <citation type="submission" date="2019-04" db="EMBL/GenBank/DDBJ databases">
        <title>The sequence and de novo assembly of Takifugu bimaculatus genome using PacBio and Hi-C technologies.</title>
        <authorList>
            <person name="Xu P."/>
            <person name="Liu B."/>
            <person name="Zhou Z."/>
        </authorList>
    </citation>
    <scope>NUCLEOTIDE SEQUENCE [LARGE SCALE GENOMIC DNA]</scope>
    <source>
        <strain evidence="2">TB-2018</strain>
        <tissue evidence="2">Muscle</tissue>
    </source>
</reference>
<protein>
    <submittedName>
        <fullName evidence="2">Uncharacterized protein</fullName>
    </submittedName>
</protein>
<evidence type="ECO:0000256" key="1">
    <source>
        <dbReference type="SAM" id="SignalP"/>
    </source>
</evidence>
<keyword evidence="1" id="KW-0732">Signal</keyword>
<dbReference type="EMBL" id="SWLE01000021">
    <property type="protein sequence ID" value="TNM86122.1"/>
    <property type="molecule type" value="Genomic_DNA"/>
</dbReference>
<dbReference type="Proteomes" id="UP000516260">
    <property type="component" value="Chromosome 8"/>
</dbReference>
<sequence length="101" mass="11257">MLSVALLCVCAVAFGRVSGRSDSGNFLDDKWLTGRWDKFRDEPGTWTPSKSFDQGKENRVIRSQQRDVKLLDLSDQLILNLTDRDVNETIALGRALGDEAG</sequence>
<name>A0A4Z2B193_9TELE</name>
<gene>
    <name evidence="2" type="ORF">fugu_008393</name>
</gene>
<keyword evidence="3" id="KW-1185">Reference proteome</keyword>
<feature type="chain" id="PRO_5021277021" evidence="1">
    <location>
        <begin position="20"/>
        <end position="101"/>
    </location>
</feature>
<organism evidence="2 3">
    <name type="scientific">Takifugu bimaculatus</name>
    <dbReference type="NCBI Taxonomy" id="433685"/>
    <lineage>
        <taxon>Eukaryota</taxon>
        <taxon>Metazoa</taxon>
        <taxon>Chordata</taxon>
        <taxon>Craniata</taxon>
        <taxon>Vertebrata</taxon>
        <taxon>Euteleostomi</taxon>
        <taxon>Actinopterygii</taxon>
        <taxon>Neopterygii</taxon>
        <taxon>Teleostei</taxon>
        <taxon>Neoteleostei</taxon>
        <taxon>Acanthomorphata</taxon>
        <taxon>Eupercaria</taxon>
        <taxon>Tetraodontiformes</taxon>
        <taxon>Tetradontoidea</taxon>
        <taxon>Tetraodontidae</taxon>
        <taxon>Takifugu</taxon>
    </lineage>
</organism>
<feature type="signal peptide" evidence="1">
    <location>
        <begin position="1"/>
        <end position="19"/>
    </location>
</feature>
<evidence type="ECO:0000313" key="3">
    <source>
        <dbReference type="Proteomes" id="UP000516260"/>
    </source>
</evidence>
<proteinExistence type="predicted"/>